<evidence type="ECO:0000256" key="5">
    <source>
        <dbReference type="ARBA" id="ARBA00022989"/>
    </source>
</evidence>
<comment type="subcellular location">
    <subcellularLocation>
        <location evidence="1 7">Cell membrane</location>
        <topology evidence="1 7">Multi-pass membrane protein</topology>
    </subcellularLocation>
</comment>
<dbReference type="CDD" id="cd06261">
    <property type="entry name" value="TM_PBP2"/>
    <property type="match status" value="1"/>
</dbReference>
<dbReference type="PROSITE" id="PS50928">
    <property type="entry name" value="ABC_TM1"/>
    <property type="match status" value="1"/>
</dbReference>
<keyword evidence="6 7" id="KW-0472">Membrane</keyword>
<evidence type="ECO:0000256" key="7">
    <source>
        <dbReference type="RuleBase" id="RU363032"/>
    </source>
</evidence>
<evidence type="ECO:0000256" key="6">
    <source>
        <dbReference type="ARBA" id="ARBA00023136"/>
    </source>
</evidence>
<evidence type="ECO:0000259" key="8">
    <source>
        <dbReference type="PROSITE" id="PS50928"/>
    </source>
</evidence>
<dbReference type="Proteomes" id="UP001597085">
    <property type="component" value="Unassembled WGS sequence"/>
</dbReference>
<keyword evidence="10" id="KW-1185">Reference proteome</keyword>
<keyword evidence="3" id="KW-1003">Cell membrane</keyword>
<comment type="caution">
    <text evidence="9">The sequence shown here is derived from an EMBL/GenBank/DDBJ whole genome shotgun (WGS) entry which is preliminary data.</text>
</comment>
<evidence type="ECO:0000313" key="9">
    <source>
        <dbReference type="EMBL" id="MFD1600508.1"/>
    </source>
</evidence>
<feature type="transmembrane region" description="Helical" evidence="7">
    <location>
        <begin position="130"/>
        <end position="150"/>
    </location>
</feature>
<dbReference type="GO" id="GO:0005886">
    <property type="term" value="C:plasma membrane"/>
    <property type="evidence" value="ECO:0007669"/>
    <property type="project" value="UniProtKB-SubCell"/>
</dbReference>
<dbReference type="EMBL" id="JBHUDK010000015">
    <property type="protein sequence ID" value="MFD1600508.1"/>
    <property type="molecule type" value="Genomic_DNA"/>
</dbReference>
<dbReference type="AlphaFoldDB" id="A0ABD6CT66"/>
<evidence type="ECO:0000313" key="10">
    <source>
        <dbReference type="Proteomes" id="UP001597085"/>
    </source>
</evidence>
<feature type="transmembrane region" description="Helical" evidence="7">
    <location>
        <begin position="36"/>
        <end position="59"/>
    </location>
</feature>
<reference evidence="9 10" key="1">
    <citation type="journal article" date="2019" name="Int. J. Syst. Evol. Microbiol.">
        <title>The Global Catalogue of Microorganisms (GCM) 10K type strain sequencing project: providing services to taxonomists for standard genome sequencing and annotation.</title>
        <authorList>
            <consortium name="The Broad Institute Genomics Platform"/>
            <consortium name="The Broad Institute Genome Sequencing Center for Infectious Disease"/>
            <person name="Wu L."/>
            <person name="Ma J."/>
        </authorList>
    </citation>
    <scope>NUCLEOTIDE SEQUENCE [LARGE SCALE GENOMIC DNA]</scope>
    <source>
        <strain evidence="9 10">CGMCC 1.12121</strain>
    </source>
</reference>
<dbReference type="RefSeq" id="WP_256422247.1">
    <property type="nucleotide sequence ID" value="NZ_JANHDI010000011.1"/>
</dbReference>
<feature type="transmembrane region" description="Helical" evidence="7">
    <location>
        <begin position="290"/>
        <end position="311"/>
    </location>
</feature>
<accession>A0ABD6CT66</accession>
<feature type="domain" description="ABC transmembrane type-1" evidence="8">
    <location>
        <begin position="93"/>
        <end position="306"/>
    </location>
</feature>
<protein>
    <submittedName>
        <fullName evidence="9">Carbohydrate ABC transporter permease</fullName>
    </submittedName>
</protein>
<proteinExistence type="inferred from homology"/>
<evidence type="ECO:0000256" key="1">
    <source>
        <dbReference type="ARBA" id="ARBA00004651"/>
    </source>
</evidence>
<evidence type="ECO:0000256" key="3">
    <source>
        <dbReference type="ARBA" id="ARBA00022475"/>
    </source>
</evidence>
<keyword evidence="2 7" id="KW-0813">Transport</keyword>
<evidence type="ECO:0000256" key="4">
    <source>
        <dbReference type="ARBA" id="ARBA00022692"/>
    </source>
</evidence>
<dbReference type="InterPro" id="IPR000515">
    <property type="entry name" value="MetI-like"/>
</dbReference>
<dbReference type="PANTHER" id="PTHR43005:SF1">
    <property type="entry name" value="SPERMIDINE_PUTRESCINE TRANSPORT SYSTEM PERMEASE PROTEIN"/>
    <property type="match status" value="1"/>
</dbReference>
<dbReference type="Pfam" id="PF00528">
    <property type="entry name" value="BPD_transp_1"/>
    <property type="match status" value="1"/>
</dbReference>
<organism evidence="9 10">
    <name type="scientific">Halobellus rarus</name>
    <dbReference type="NCBI Taxonomy" id="1126237"/>
    <lineage>
        <taxon>Archaea</taxon>
        <taxon>Methanobacteriati</taxon>
        <taxon>Methanobacteriota</taxon>
        <taxon>Stenosarchaea group</taxon>
        <taxon>Halobacteria</taxon>
        <taxon>Halobacteriales</taxon>
        <taxon>Haloferacaceae</taxon>
        <taxon>Halobellus</taxon>
    </lineage>
</organism>
<keyword evidence="5 7" id="KW-1133">Transmembrane helix</keyword>
<dbReference type="SUPFAM" id="SSF161098">
    <property type="entry name" value="MetI-like"/>
    <property type="match status" value="1"/>
</dbReference>
<dbReference type="InterPro" id="IPR035906">
    <property type="entry name" value="MetI-like_sf"/>
</dbReference>
<comment type="similarity">
    <text evidence="7">Belongs to the binding-protein-dependent transport system permease family.</text>
</comment>
<dbReference type="Gene3D" id="1.10.3720.10">
    <property type="entry name" value="MetI-like"/>
    <property type="match status" value="1"/>
</dbReference>
<feature type="transmembrane region" description="Helical" evidence="7">
    <location>
        <begin position="98"/>
        <end position="118"/>
    </location>
</feature>
<evidence type="ECO:0000256" key="2">
    <source>
        <dbReference type="ARBA" id="ARBA00022448"/>
    </source>
</evidence>
<feature type="transmembrane region" description="Helical" evidence="7">
    <location>
        <begin position="178"/>
        <end position="204"/>
    </location>
</feature>
<gene>
    <name evidence="9" type="ORF">ACFSBX_16320</name>
</gene>
<dbReference type="PANTHER" id="PTHR43005">
    <property type="entry name" value="BLR7065 PROTEIN"/>
    <property type="match status" value="1"/>
</dbReference>
<sequence>MVNLENITRLEDAKRDHLKSTEESFIERLPISFEMLLLLPSILVLGVLSIIPLVTLLWLSVMEGVLSPTDTATFAGIQNYRAIFTNSSIIESWRVTGIYLFVSLGLQISLGTMVAVALDRVKYIDDLLTSIVLMPMLIAPVIVGFLWAFLLDPSFGLYTYLLNQLGFYTQSPMFSDSVGAMIAVIVMDTWQWTPLVSLILLARLKSIPQGLYEAARVDGASFISEFRYIELPMLQSAFVIALLLRSMDLMRFFTKIFITTEGGPGSSTKIIGYFVYEQTLRFGNLGTGSALGVVMLVVTILMGLFFVEAIMGGAGDE</sequence>
<name>A0ABD6CT66_9EURY</name>
<keyword evidence="4 7" id="KW-0812">Transmembrane</keyword>